<dbReference type="InterPro" id="IPR017601">
    <property type="entry name" value="DGQHR-contain_dom"/>
</dbReference>
<name>A0A239GZ70_EKHLU</name>
<dbReference type="RefSeq" id="WP_221406677.1">
    <property type="nucleotide sequence ID" value="NZ_FZPD01000002.1"/>
</dbReference>
<reference evidence="1 2" key="1">
    <citation type="submission" date="2017-06" db="EMBL/GenBank/DDBJ databases">
        <authorList>
            <person name="Kim H.J."/>
            <person name="Triplett B.A."/>
        </authorList>
    </citation>
    <scope>NUCLEOTIDE SEQUENCE [LARGE SCALE GENOMIC DNA]</scope>
    <source>
        <strain evidence="1 2">DSM 19307</strain>
    </source>
</reference>
<evidence type="ECO:0000313" key="2">
    <source>
        <dbReference type="Proteomes" id="UP000198393"/>
    </source>
</evidence>
<dbReference type="Gene3D" id="3.40.1350.10">
    <property type="match status" value="1"/>
</dbReference>
<dbReference type="GO" id="GO:0003676">
    <property type="term" value="F:nucleic acid binding"/>
    <property type="evidence" value="ECO:0007669"/>
    <property type="project" value="InterPro"/>
</dbReference>
<dbReference type="NCBIfam" id="TIGR03187">
    <property type="entry name" value="DGQHR"/>
    <property type="match status" value="1"/>
</dbReference>
<dbReference type="CDD" id="cd16413">
    <property type="entry name" value="DGQHR_domain"/>
    <property type="match status" value="1"/>
</dbReference>
<dbReference type="InterPro" id="IPR011856">
    <property type="entry name" value="tRNA_endonuc-like_dom_sf"/>
</dbReference>
<dbReference type="Proteomes" id="UP000198393">
    <property type="component" value="Unassembled WGS sequence"/>
</dbReference>
<protein>
    <submittedName>
        <fullName evidence="1">DNA sulfur modification protein DndB</fullName>
    </submittedName>
</protein>
<keyword evidence="2" id="KW-1185">Reference proteome</keyword>
<proteinExistence type="predicted"/>
<dbReference type="InterPro" id="IPR017642">
    <property type="entry name" value="DNA_S_mod_DndB"/>
</dbReference>
<dbReference type="Pfam" id="PF14072">
    <property type="entry name" value="DndB"/>
    <property type="match status" value="1"/>
</dbReference>
<accession>A0A239GZ70</accession>
<organism evidence="1 2">
    <name type="scientific">Ekhidna lutea</name>
    <dbReference type="NCBI Taxonomy" id="447679"/>
    <lineage>
        <taxon>Bacteria</taxon>
        <taxon>Pseudomonadati</taxon>
        <taxon>Bacteroidota</taxon>
        <taxon>Cytophagia</taxon>
        <taxon>Cytophagales</taxon>
        <taxon>Reichenbachiellaceae</taxon>
        <taxon>Ekhidna</taxon>
    </lineage>
</organism>
<gene>
    <name evidence="1" type="ORF">SAMN05421640_1033</name>
</gene>
<dbReference type="EMBL" id="FZPD01000002">
    <property type="protein sequence ID" value="SNS73324.1"/>
    <property type="molecule type" value="Genomic_DNA"/>
</dbReference>
<dbReference type="AlphaFoldDB" id="A0A239GZ70"/>
<evidence type="ECO:0000313" key="1">
    <source>
        <dbReference type="EMBL" id="SNS73324.1"/>
    </source>
</evidence>
<sequence>MLITEDKKIELFGRLVTAGELKKELNKRNKEFEYESIPKKHIDDYLDDGWELEREFKTKFKVKKEKPHDIKFEDKVWSVMAKLGFQFLNRDRNFHLPYDKNGNSQQIDVFAKDNESIIIIECKAAKTNTQGNFKEPLEAMKEKINGLRTYAQSLFPESKLKFKFIFATENYAVGNKDLERIRDIGGIGHNVGVHFDEEAIQYYDEMFKQIGLAARYQLLGSLFAGQDIPELDNEIPAIRGKMGKHTYYSFSIEPEKLLKIGYVLHRNKANRHMMPTYQRIIKKSRLKAIHEFIDGDSKGYFPNSIIISIDTNNKKLDFVKANTQASSSIASIGILKIPKRYRSAYIIDGQHRLYGYANSIYKSSNSIPVVAFVDLDRTEQVKLFMEINKNQKAVPKNLRNTLEADLLWTSKSYTEQMEALRSRISIELGENRNSPLFDRIMTGENKKTTTRCIKIDYVKRALKRSNFLGHVTKNKIEKLGTFYKGDLDLAYDRLVDYLIKCLNYLSSYIEEEWEKGEEGIATINKGLYAQIMILSDIVDHIYSKGICEPNDSVSSLFEESKPFIDPIIHFYNDLTQEQSDDLRKRYGSSGDTKYWRTLQSAIKDTYNEFEPEGLDDYLKKEEKEFNEKSFAIIRDLEQYFKVDARERLESRFDKNWWKKGVPKDVYDRAGSLANEKNREIENVEDEVEPWDCLNLIDYRKIALKNWQDCFDKAYTMPDHTKGNKEDKTKWMVKLGEIRNKNFHSYIVSEEEYDFLVSLKEWLLQ</sequence>